<dbReference type="EMBL" id="BPLR01018068">
    <property type="protein sequence ID" value="GIY96628.1"/>
    <property type="molecule type" value="Genomic_DNA"/>
</dbReference>
<keyword evidence="2" id="KW-1185">Reference proteome</keyword>
<reference evidence="1 2" key="1">
    <citation type="submission" date="2021-06" db="EMBL/GenBank/DDBJ databases">
        <title>Caerostris extrusa draft genome.</title>
        <authorList>
            <person name="Kono N."/>
            <person name="Arakawa K."/>
        </authorList>
    </citation>
    <scope>NUCLEOTIDE SEQUENCE [LARGE SCALE GENOMIC DNA]</scope>
</reference>
<evidence type="ECO:0000313" key="2">
    <source>
        <dbReference type="Proteomes" id="UP001054945"/>
    </source>
</evidence>
<dbReference type="AlphaFoldDB" id="A0AAV4XPP3"/>
<name>A0AAV4XPP3_CAEEX</name>
<organism evidence="1 2">
    <name type="scientific">Caerostris extrusa</name>
    <name type="common">Bark spider</name>
    <name type="synonym">Caerostris bankana</name>
    <dbReference type="NCBI Taxonomy" id="172846"/>
    <lineage>
        <taxon>Eukaryota</taxon>
        <taxon>Metazoa</taxon>
        <taxon>Ecdysozoa</taxon>
        <taxon>Arthropoda</taxon>
        <taxon>Chelicerata</taxon>
        <taxon>Arachnida</taxon>
        <taxon>Araneae</taxon>
        <taxon>Araneomorphae</taxon>
        <taxon>Entelegynae</taxon>
        <taxon>Araneoidea</taxon>
        <taxon>Araneidae</taxon>
        <taxon>Caerostris</taxon>
    </lineage>
</organism>
<comment type="caution">
    <text evidence="1">The sequence shown here is derived from an EMBL/GenBank/DDBJ whole genome shotgun (WGS) entry which is preliminary data.</text>
</comment>
<proteinExistence type="predicted"/>
<evidence type="ECO:0000313" key="1">
    <source>
        <dbReference type="EMBL" id="GIY96628.1"/>
    </source>
</evidence>
<protein>
    <submittedName>
        <fullName evidence="1">Uncharacterized protein</fullName>
    </submittedName>
</protein>
<gene>
    <name evidence="1" type="ORF">CEXT_394961</name>
</gene>
<sequence>MLKYFQYKKVSLHSVVGSCNKFIHFPARARLPTPADICLSIKTSVKRNRNPRHPPPTSRRGISKMLQQLTSDDNGGPAGCRATPSYSIPPPYPAHRTTRRVTPTVGRERVVPKVHFPESRCVALQMTHRYVRLNEWMDGRRKEEKMHIREGIVYCTYFGLVQVHV</sequence>
<accession>A0AAV4XPP3</accession>
<dbReference type="Proteomes" id="UP001054945">
    <property type="component" value="Unassembled WGS sequence"/>
</dbReference>